<dbReference type="Proteomes" id="UP000250028">
    <property type="component" value="Unassembled WGS sequence"/>
</dbReference>
<sequence>MFALLTGLGLTAAAGLNAYIPFLIVGVLDRFTSVIDLPTGFSWIGSWWAITIAALLLISEVVLDKIPAVDSVNDMAGTIIRPLTGGVIGAGVQASSHLDHSSFMQEHSWIGFVGGLVIAGIMHSGKTAVRPVANVSTGGVAAPVLSVTEDVSSLFLSLAAIFIPILVVVILALMAWAGYVLVRRIRRFTRRSRNAEALT</sequence>
<reference evidence="4" key="1">
    <citation type="submission" date="2016-10" db="EMBL/GenBank/DDBJ databases">
        <authorList>
            <person name="Varghese N."/>
            <person name="Submissions S."/>
        </authorList>
    </citation>
    <scope>NUCLEOTIDE SEQUENCE [LARGE SCALE GENOMIC DNA]</scope>
    <source>
        <strain evidence="4">DSM 22951</strain>
    </source>
</reference>
<organism evidence="3 4">
    <name type="scientific">Branchiibius hedensis</name>
    <dbReference type="NCBI Taxonomy" id="672460"/>
    <lineage>
        <taxon>Bacteria</taxon>
        <taxon>Bacillati</taxon>
        <taxon>Actinomycetota</taxon>
        <taxon>Actinomycetes</taxon>
        <taxon>Micrococcales</taxon>
        <taxon>Dermacoccaceae</taxon>
        <taxon>Branchiibius</taxon>
    </lineage>
</organism>
<feature type="transmembrane region" description="Helical" evidence="1">
    <location>
        <begin position="42"/>
        <end position="63"/>
    </location>
</feature>
<keyword evidence="1" id="KW-1133">Transmembrane helix</keyword>
<name>A0A2Y9BU53_9MICO</name>
<evidence type="ECO:0000313" key="4">
    <source>
        <dbReference type="Proteomes" id="UP000250028"/>
    </source>
</evidence>
<evidence type="ECO:0000259" key="2">
    <source>
        <dbReference type="Pfam" id="PF13548"/>
    </source>
</evidence>
<keyword evidence="4" id="KW-1185">Reference proteome</keyword>
<evidence type="ECO:0000256" key="1">
    <source>
        <dbReference type="SAM" id="Phobius"/>
    </source>
</evidence>
<protein>
    <recommendedName>
        <fullName evidence="2">DUF4126 domain-containing protein</fullName>
    </recommendedName>
</protein>
<keyword evidence="1" id="KW-0472">Membrane</keyword>
<proteinExistence type="predicted"/>
<dbReference type="RefSeq" id="WP_109686239.1">
    <property type="nucleotide sequence ID" value="NZ_QGDN01000001.1"/>
</dbReference>
<keyword evidence="1" id="KW-0812">Transmembrane</keyword>
<dbReference type="EMBL" id="UESZ01000001">
    <property type="protein sequence ID" value="SSA35152.1"/>
    <property type="molecule type" value="Genomic_DNA"/>
</dbReference>
<dbReference type="AlphaFoldDB" id="A0A2Y9BU53"/>
<dbReference type="InterPro" id="IPR025196">
    <property type="entry name" value="DUF4126"/>
</dbReference>
<dbReference type="OrthoDB" id="161516at2"/>
<evidence type="ECO:0000313" key="3">
    <source>
        <dbReference type="EMBL" id="SSA35152.1"/>
    </source>
</evidence>
<feature type="domain" description="DUF4126" evidence="2">
    <location>
        <begin position="4"/>
        <end position="184"/>
    </location>
</feature>
<gene>
    <name evidence="3" type="ORF">SAMN04489750_2497</name>
</gene>
<dbReference type="Pfam" id="PF13548">
    <property type="entry name" value="DUF4126"/>
    <property type="match status" value="1"/>
</dbReference>
<feature type="transmembrane region" description="Helical" evidence="1">
    <location>
        <begin position="154"/>
        <end position="182"/>
    </location>
</feature>
<accession>A0A2Y9BU53</accession>